<comment type="caution">
    <text evidence="1">The sequence shown here is derived from an EMBL/GenBank/DDBJ whole genome shotgun (WGS) entry which is preliminary data.</text>
</comment>
<dbReference type="Proteomes" id="UP000739538">
    <property type="component" value="Unassembled WGS sequence"/>
</dbReference>
<reference evidence="1" key="2">
    <citation type="journal article" date="2021" name="Microbiome">
        <title>Successional dynamics and alternative stable states in a saline activated sludge microbial community over 9 years.</title>
        <authorList>
            <person name="Wang Y."/>
            <person name="Ye J."/>
            <person name="Ju F."/>
            <person name="Liu L."/>
            <person name="Boyd J.A."/>
            <person name="Deng Y."/>
            <person name="Parks D.H."/>
            <person name="Jiang X."/>
            <person name="Yin X."/>
            <person name="Woodcroft B.J."/>
            <person name="Tyson G.W."/>
            <person name="Hugenholtz P."/>
            <person name="Polz M.F."/>
            <person name="Zhang T."/>
        </authorList>
    </citation>
    <scope>NUCLEOTIDE SEQUENCE</scope>
    <source>
        <strain evidence="1">HKST-UBA02</strain>
    </source>
</reference>
<feature type="non-terminal residue" evidence="1">
    <location>
        <position position="1"/>
    </location>
</feature>
<dbReference type="EMBL" id="JAGQHS010000357">
    <property type="protein sequence ID" value="MCA9759470.1"/>
    <property type="molecule type" value="Genomic_DNA"/>
</dbReference>
<sequence length="124" mass="14674">HFEAVGSWDWGNNISTGFRMQYVTGNPITPYRKGEVRYDADTGEYLPVLGQYFSDRMDPFFRVDVRVDKKFIRQNSIWSVYLDFQNANYPIYNAPEGYTYNYDYSKRKSYGWIPMPSLGVRAEF</sequence>
<evidence type="ECO:0000313" key="2">
    <source>
        <dbReference type="Proteomes" id="UP000739538"/>
    </source>
</evidence>
<evidence type="ECO:0000313" key="1">
    <source>
        <dbReference type="EMBL" id="MCA9759470.1"/>
    </source>
</evidence>
<gene>
    <name evidence="1" type="ORF">KDA27_26990</name>
</gene>
<evidence type="ECO:0008006" key="3">
    <source>
        <dbReference type="Google" id="ProtNLM"/>
    </source>
</evidence>
<reference evidence="1" key="1">
    <citation type="submission" date="2020-04" db="EMBL/GenBank/DDBJ databases">
        <authorList>
            <person name="Zhang T."/>
        </authorList>
    </citation>
    <scope>NUCLEOTIDE SEQUENCE</scope>
    <source>
        <strain evidence="1">HKST-UBA02</strain>
    </source>
</reference>
<proteinExistence type="predicted"/>
<name>A0A956SG74_UNCEI</name>
<organism evidence="1 2">
    <name type="scientific">Eiseniibacteriota bacterium</name>
    <dbReference type="NCBI Taxonomy" id="2212470"/>
    <lineage>
        <taxon>Bacteria</taxon>
        <taxon>Candidatus Eiseniibacteriota</taxon>
    </lineage>
</organism>
<dbReference type="AlphaFoldDB" id="A0A956SG74"/>
<accession>A0A956SG74</accession>
<protein>
    <recommendedName>
        <fullName evidence="3">TonB-dependent receptor</fullName>
    </recommendedName>
</protein>